<organism evidence="9 10">
    <name type="scientific">Artemia franciscana</name>
    <name type="common">Brine shrimp</name>
    <name type="synonym">Artemia sanfranciscana</name>
    <dbReference type="NCBI Taxonomy" id="6661"/>
    <lineage>
        <taxon>Eukaryota</taxon>
        <taxon>Metazoa</taxon>
        <taxon>Ecdysozoa</taxon>
        <taxon>Arthropoda</taxon>
        <taxon>Crustacea</taxon>
        <taxon>Branchiopoda</taxon>
        <taxon>Anostraca</taxon>
        <taxon>Artemiidae</taxon>
        <taxon>Artemia</taxon>
    </lineage>
</organism>
<comment type="caution">
    <text evidence="9">The sequence shown here is derived from an EMBL/GenBank/DDBJ whole genome shotgun (WGS) entry which is preliminary data.</text>
</comment>
<proteinExistence type="inferred from homology"/>
<dbReference type="InterPro" id="IPR050738">
    <property type="entry name" value="Sulfatase"/>
</dbReference>
<feature type="domain" description="Sulfatase N-terminal" evidence="8">
    <location>
        <begin position="22"/>
        <end position="123"/>
    </location>
</feature>
<protein>
    <recommendedName>
        <fullName evidence="8">Sulfatase N-terminal domain-containing protein</fullName>
    </recommendedName>
</protein>
<evidence type="ECO:0000313" key="10">
    <source>
        <dbReference type="Proteomes" id="UP001187531"/>
    </source>
</evidence>
<evidence type="ECO:0000256" key="4">
    <source>
        <dbReference type="ARBA" id="ARBA00022729"/>
    </source>
</evidence>
<feature type="domain" description="Sulfatase N-terminal" evidence="8">
    <location>
        <begin position="125"/>
        <end position="243"/>
    </location>
</feature>
<name>A0AA88L0R5_ARTSF</name>
<reference evidence="9" key="1">
    <citation type="submission" date="2023-07" db="EMBL/GenBank/DDBJ databases">
        <title>Chromosome-level genome assembly of Artemia franciscana.</title>
        <authorList>
            <person name="Jo E."/>
        </authorList>
    </citation>
    <scope>NUCLEOTIDE SEQUENCE</scope>
    <source>
        <tissue evidence="9">Whole body</tissue>
    </source>
</reference>
<evidence type="ECO:0000256" key="5">
    <source>
        <dbReference type="ARBA" id="ARBA00022801"/>
    </source>
</evidence>
<dbReference type="InterPro" id="IPR017850">
    <property type="entry name" value="Alkaline_phosphatase_core_sf"/>
</dbReference>
<dbReference type="GO" id="GO:0004065">
    <property type="term" value="F:arylsulfatase activity"/>
    <property type="evidence" value="ECO:0007669"/>
    <property type="project" value="TreeGrafter"/>
</dbReference>
<feature type="non-terminal residue" evidence="9">
    <location>
        <position position="269"/>
    </location>
</feature>
<feature type="signal peptide" evidence="7">
    <location>
        <begin position="1"/>
        <end position="16"/>
    </location>
</feature>
<keyword evidence="3" id="KW-0479">Metal-binding</keyword>
<evidence type="ECO:0000256" key="3">
    <source>
        <dbReference type="ARBA" id="ARBA00022723"/>
    </source>
</evidence>
<evidence type="ECO:0000256" key="2">
    <source>
        <dbReference type="ARBA" id="ARBA00008779"/>
    </source>
</evidence>
<keyword evidence="5" id="KW-0378">Hydrolase</keyword>
<dbReference type="AlphaFoldDB" id="A0AA88L0R5"/>
<comment type="cofactor">
    <cofactor evidence="1">
        <name>Ca(2+)</name>
        <dbReference type="ChEBI" id="CHEBI:29108"/>
    </cofactor>
</comment>
<dbReference type="EMBL" id="JAVRJZ010000013">
    <property type="protein sequence ID" value="KAK2714643.1"/>
    <property type="molecule type" value="Genomic_DNA"/>
</dbReference>
<keyword evidence="10" id="KW-1185">Reference proteome</keyword>
<gene>
    <name evidence="9" type="ORF">QYM36_009015</name>
</gene>
<evidence type="ECO:0000259" key="8">
    <source>
        <dbReference type="Pfam" id="PF00884"/>
    </source>
</evidence>
<comment type="similarity">
    <text evidence="2">Belongs to the sulfatase family.</text>
</comment>
<dbReference type="SUPFAM" id="SSF53649">
    <property type="entry name" value="Alkaline phosphatase-like"/>
    <property type="match status" value="1"/>
</dbReference>
<accession>A0AA88L0R5</accession>
<sequence>MKIYCLLQLLFLAVTAEESESPNIIVILSDDQGYGDVGAYWKPTESDTPNIDALARRGLRFTDFHSGAARCTPSRAALLTGRLGIRTGVVQNFDVDAKGGLPAEEETVADVLKRGGYSTYMIGSSKPYFLYMALSQPHTPLTPSKKFEGKSERGIYGDVLLEMDWIVGQVTAAVKKSNNSNTLIWFMSDNGPWASKCLFGGSVGPFIGSWQSNVGGGGSVAKGTVWEGGHRVPSIVYWPGVVESLIKITLLYFHDISFMRVLSDDEKEE</sequence>
<dbReference type="PANTHER" id="PTHR42693:SF42">
    <property type="entry name" value="ARYLSULFATASE G"/>
    <property type="match status" value="1"/>
</dbReference>
<dbReference type="Pfam" id="PF00884">
    <property type="entry name" value="Sulfatase"/>
    <property type="match status" value="2"/>
</dbReference>
<evidence type="ECO:0000313" key="9">
    <source>
        <dbReference type="EMBL" id="KAK2714643.1"/>
    </source>
</evidence>
<keyword evidence="4 7" id="KW-0732">Signal</keyword>
<evidence type="ECO:0000256" key="1">
    <source>
        <dbReference type="ARBA" id="ARBA00001913"/>
    </source>
</evidence>
<feature type="chain" id="PRO_5041657180" description="Sulfatase N-terminal domain-containing protein" evidence="7">
    <location>
        <begin position="17"/>
        <end position="269"/>
    </location>
</feature>
<dbReference type="PANTHER" id="PTHR42693">
    <property type="entry name" value="ARYLSULFATASE FAMILY MEMBER"/>
    <property type="match status" value="1"/>
</dbReference>
<dbReference type="InterPro" id="IPR000917">
    <property type="entry name" value="Sulfatase_N"/>
</dbReference>
<dbReference type="Gene3D" id="3.40.720.10">
    <property type="entry name" value="Alkaline Phosphatase, subunit A"/>
    <property type="match status" value="2"/>
</dbReference>
<evidence type="ECO:0000256" key="7">
    <source>
        <dbReference type="SAM" id="SignalP"/>
    </source>
</evidence>
<keyword evidence="6" id="KW-0106">Calcium</keyword>
<evidence type="ECO:0000256" key="6">
    <source>
        <dbReference type="ARBA" id="ARBA00022837"/>
    </source>
</evidence>
<dbReference type="GO" id="GO:0046872">
    <property type="term" value="F:metal ion binding"/>
    <property type="evidence" value="ECO:0007669"/>
    <property type="project" value="UniProtKB-KW"/>
</dbReference>
<dbReference type="Proteomes" id="UP001187531">
    <property type="component" value="Unassembled WGS sequence"/>
</dbReference>